<evidence type="ECO:0000313" key="1">
    <source>
        <dbReference type="EMBL" id="KAK8572734.1"/>
    </source>
</evidence>
<proteinExistence type="predicted"/>
<reference evidence="1 2" key="1">
    <citation type="journal article" date="2024" name="G3 (Bethesda)">
        <title>Genome assembly of Hibiscus sabdariffa L. provides insights into metabolisms of medicinal natural products.</title>
        <authorList>
            <person name="Kim T."/>
        </authorList>
    </citation>
    <scope>NUCLEOTIDE SEQUENCE [LARGE SCALE GENOMIC DNA]</scope>
    <source>
        <strain evidence="1">TK-2024</strain>
        <tissue evidence="1">Old leaves</tissue>
    </source>
</reference>
<protein>
    <submittedName>
        <fullName evidence="1">Uncharacterized protein</fullName>
    </submittedName>
</protein>
<name>A0ABR2F6U3_9ROSI</name>
<keyword evidence="2" id="KW-1185">Reference proteome</keyword>
<evidence type="ECO:0000313" key="2">
    <source>
        <dbReference type="Proteomes" id="UP001472677"/>
    </source>
</evidence>
<organism evidence="1 2">
    <name type="scientific">Hibiscus sabdariffa</name>
    <name type="common">roselle</name>
    <dbReference type="NCBI Taxonomy" id="183260"/>
    <lineage>
        <taxon>Eukaryota</taxon>
        <taxon>Viridiplantae</taxon>
        <taxon>Streptophyta</taxon>
        <taxon>Embryophyta</taxon>
        <taxon>Tracheophyta</taxon>
        <taxon>Spermatophyta</taxon>
        <taxon>Magnoliopsida</taxon>
        <taxon>eudicotyledons</taxon>
        <taxon>Gunneridae</taxon>
        <taxon>Pentapetalae</taxon>
        <taxon>rosids</taxon>
        <taxon>malvids</taxon>
        <taxon>Malvales</taxon>
        <taxon>Malvaceae</taxon>
        <taxon>Malvoideae</taxon>
        <taxon>Hibiscus</taxon>
    </lineage>
</organism>
<sequence>MVMVESQAKGGDQYCWKLEKMVERTVFQEEWCFGIGLGRIKKAWERVVVVVDDGNDCVAMEGVMECGFWHSNEGLGSWQGMVKELGLISSASGGCQAWGRTDQETMRAADRLNRALGGAGVGTKRLARSRG</sequence>
<accession>A0ABR2F6U3</accession>
<comment type="caution">
    <text evidence="1">The sequence shown here is derived from an EMBL/GenBank/DDBJ whole genome shotgun (WGS) entry which is preliminary data.</text>
</comment>
<dbReference type="Proteomes" id="UP001472677">
    <property type="component" value="Unassembled WGS sequence"/>
</dbReference>
<gene>
    <name evidence="1" type="ORF">V6N12_028780</name>
</gene>
<dbReference type="EMBL" id="JBBPBM010000008">
    <property type="protein sequence ID" value="KAK8572734.1"/>
    <property type="molecule type" value="Genomic_DNA"/>
</dbReference>